<evidence type="ECO:0000256" key="5">
    <source>
        <dbReference type="SAM" id="SignalP"/>
    </source>
</evidence>
<organism evidence="7 8">
    <name type="scientific">Cysteiniphilum litorale</name>
    <dbReference type="NCBI Taxonomy" id="2056700"/>
    <lineage>
        <taxon>Bacteria</taxon>
        <taxon>Pseudomonadati</taxon>
        <taxon>Pseudomonadota</taxon>
        <taxon>Gammaproteobacteria</taxon>
        <taxon>Thiotrichales</taxon>
        <taxon>Fastidiosibacteraceae</taxon>
        <taxon>Cysteiniphilum</taxon>
    </lineage>
</organism>
<dbReference type="PIRSF" id="PIRSF000190">
    <property type="entry name" value="Pyd_amn-ph_oxd"/>
    <property type="match status" value="1"/>
</dbReference>
<feature type="binding site" evidence="4">
    <location>
        <position position="93"/>
    </location>
    <ligand>
        <name>FMN</name>
        <dbReference type="ChEBI" id="CHEBI:58210"/>
    </ligand>
</feature>
<feature type="binding site" evidence="4">
    <location>
        <begin position="86"/>
        <end position="87"/>
    </location>
    <ligand>
        <name>FMN</name>
        <dbReference type="ChEBI" id="CHEBI:58210"/>
    </ligand>
</feature>
<feature type="domain" description="Pyridoxamine 5'-phosphate oxidase N-terminal" evidence="6">
    <location>
        <begin position="56"/>
        <end position="144"/>
    </location>
</feature>
<dbReference type="EMBL" id="BMJS01000005">
    <property type="protein sequence ID" value="GGF92789.1"/>
    <property type="molecule type" value="Genomic_DNA"/>
</dbReference>
<dbReference type="Pfam" id="PF01243">
    <property type="entry name" value="PNPOx_N"/>
    <property type="match status" value="1"/>
</dbReference>
<dbReference type="PANTHER" id="PTHR10851:SF0">
    <property type="entry name" value="PYRIDOXINE-5'-PHOSPHATE OXIDASE"/>
    <property type="match status" value="1"/>
</dbReference>
<comment type="cofactor">
    <cofactor evidence="4">
        <name>FMN</name>
        <dbReference type="ChEBI" id="CHEBI:58210"/>
    </cofactor>
    <text evidence="4">Binds 1 FMN per subunit.</text>
</comment>
<keyword evidence="3" id="KW-0560">Oxidoreductase</keyword>
<keyword evidence="5" id="KW-0732">Signal</keyword>
<evidence type="ECO:0000256" key="2">
    <source>
        <dbReference type="ARBA" id="ARBA00022643"/>
    </source>
</evidence>
<dbReference type="GO" id="GO:0004733">
    <property type="term" value="F:pyridoxamine phosphate oxidase activity"/>
    <property type="evidence" value="ECO:0007669"/>
    <property type="project" value="InterPro"/>
</dbReference>
<dbReference type="AlphaFoldDB" id="A0A8J3E8E5"/>
<name>A0A8J3E8E5_9GAMM</name>
<dbReference type="InterPro" id="IPR011576">
    <property type="entry name" value="Pyridox_Oxase_N"/>
</dbReference>
<dbReference type="InterPro" id="IPR000659">
    <property type="entry name" value="Pyridox_Oxase"/>
</dbReference>
<protein>
    <submittedName>
        <fullName evidence="7">Pyridoxamine 5'-phosphate oxidase</fullName>
    </submittedName>
</protein>
<comment type="caution">
    <text evidence="7">The sequence shown here is derived from an EMBL/GenBank/DDBJ whole genome shotgun (WGS) entry which is preliminary data.</text>
</comment>
<feature type="signal peptide" evidence="5">
    <location>
        <begin position="1"/>
        <end position="29"/>
    </location>
</feature>
<evidence type="ECO:0000259" key="6">
    <source>
        <dbReference type="Pfam" id="PF01243"/>
    </source>
</evidence>
<evidence type="ECO:0000256" key="3">
    <source>
        <dbReference type="ARBA" id="ARBA00023002"/>
    </source>
</evidence>
<dbReference type="GO" id="GO:0010181">
    <property type="term" value="F:FMN binding"/>
    <property type="evidence" value="ECO:0007669"/>
    <property type="project" value="InterPro"/>
</dbReference>
<evidence type="ECO:0000256" key="4">
    <source>
        <dbReference type="PIRSR" id="PIRSR000190-2"/>
    </source>
</evidence>
<accession>A0A8J3E8E5</accession>
<dbReference type="GO" id="GO:0008615">
    <property type="term" value="P:pyridoxine biosynthetic process"/>
    <property type="evidence" value="ECO:0007669"/>
    <property type="project" value="InterPro"/>
</dbReference>
<reference evidence="7" key="2">
    <citation type="submission" date="2020-09" db="EMBL/GenBank/DDBJ databases">
        <authorList>
            <person name="Sun Q."/>
            <person name="Zhou Y."/>
        </authorList>
    </citation>
    <scope>NUCLEOTIDE SEQUENCE</scope>
    <source>
        <strain evidence="7">CGMCC 1.15758</strain>
    </source>
</reference>
<dbReference type="InterPro" id="IPR012349">
    <property type="entry name" value="Split_barrel_FMN-bd"/>
</dbReference>
<dbReference type="Proteomes" id="UP000636949">
    <property type="component" value="Unassembled WGS sequence"/>
</dbReference>
<reference evidence="7" key="1">
    <citation type="journal article" date="2014" name="Int. J. Syst. Evol. Microbiol.">
        <title>Complete genome sequence of Corynebacterium casei LMG S-19264T (=DSM 44701T), isolated from a smear-ripened cheese.</title>
        <authorList>
            <consortium name="US DOE Joint Genome Institute (JGI-PGF)"/>
            <person name="Walter F."/>
            <person name="Albersmeier A."/>
            <person name="Kalinowski J."/>
            <person name="Ruckert C."/>
        </authorList>
    </citation>
    <scope>NUCLEOTIDE SEQUENCE</scope>
    <source>
        <strain evidence="7">CGMCC 1.15758</strain>
    </source>
</reference>
<dbReference type="OrthoDB" id="9780392at2"/>
<keyword evidence="8" id="KW-1185">Reference proteome</keyword>
<proteinExistence type="predicted"/>
<evidence type="ECO:0000313" key="8">
    <source>
        <dbReference type="Proteomes" id="UP000636949"/>
    </source>
</evidence>
<feature type="chain" id="PRO_5035269623" evidence="5">
    <location>
        <begin position="30"/>
        <end position="224"/>
    </location>
</feature>
<dbReference type="Gene3D" id="2.30.110.10">
    <property type="entry name" value="Electron Transport, Fmn-binding Protein, Chain A"/>
    <property type="match status" value="1"/>
</dbReference>
<feature type="binding site" evidence="4">
    <location>
        <position position="115"/>
    </location>
    <ligand>
        <name>FMN</name>
        <dbReference type="ChEBI" id="CHEBI:58210"/>
    </ligand>
</feature>
<dbReference type="PANTHER" id="PTHR10851">
    <property type="entry name" value="PYRIDOXINE-5-PHOSPHATE OXIDASE"/>
    <property type="match status" value="1"/>
</dbReference>
<keyword evidence="2 4" id="KW-0288">FMN</keyword>
<gene>
    <name evidence="7" type="ORF">GCM10010995_07440</name>
</gene>
<sequence length="224" mass="25783">MKLIIKKKIARYAVVINLLALLLPQLSLASESLLTSQKVNTWIKKWTDEEKMPFLMGVLANVDNTNHAKSRTVAIREISDQYILFFTQKGSSKVAQLKNNKYVSMTIMLPDHKRQIIYDGIAEPISTKDNIAYWKTYPKGAQIRFLAYGPTSGDVIDSNKKLDDLVAKYKIEYANKAPAYPESYVGYKIYPSVIKLYQMNDNRMSDSYILKKDDKEWQMIRVVP</sequence>
<dbReference type="SUPFAM" id="SSF50475">
    <property type="entry name" value="FMN-binding split barrel"/>
    <property type="match status" value="1"/>
</dbReference>
<evidence type="ECO:0000313" key="7">
    <source>
        <dbReference type="EMBL" id="GGF92789.1"/>
    </source>
</evidence>
<evidence type="ECO:0000256" key="1">
    <source>
        <dbReference type="ARBA" id="ARBA00022630"/>
    </source>
</evidence>
<keyword evidence="1" id="KW-0285">Flavoprotein</keyword>
<dbReference type="RefSeq" id="WP_117002108.1">
    <property type="nucleotide sequence ID" value="NZ_BMJS01000005.1"/>
</dbReference>